<dbReference type="AlphaFoldDB" id="A0A8X6U191"/>
<accession>A0A8X6U191</accession>
<protein>
    <submittedName>
        <fullName evidence="2">Uncharacterized protein</fullName>
    </submittedName>
</protein>
<organism evidence="2 3">
    <name type="scientific">Nephila pilipes</name>
    <name type="common">Giant wood spider</name>
    <name type="synonym">Nephila maculata</name>
    <dbReference type="NCBI Taxonomy" id="299642"/>
    <lineage>
        <taxon>Eukaryota</taxon>
        <taxon>Metazoa</taxon>
        <taxon>Ecdysozoa</taxon>
        <taxon>Arthropoda</taxon>
        <taxon>Chelicerata</taxon>
        <taxon>Arachnida</taxon>
        <taxon>Araneae</taxon>
        <taxon>Araneomorphae</taxon>
        <taxon>Entelegynae</taxon>
        <taxon>Araneoidea</taxon>
        <taxon>Nephilidae</taxon>
        <taxon>Nephila</taxon>
    </lineage>
</organism>
<keyword evidence="3" id="KW-1185">Reference proteome</keyword>
<dbReference type="Proteomes" id="UP000887013">
    <property type="component" value="Unassembled WGS sequence"/>
</dbReference>
<evidence type="ECO:0000313" key="3">
    <source>
        <dbReference type="Proteomes" id="UP000887013"/>
    </source>
</evidence>
<evidence type="ECO:0000256" key="1">
    <source>
        <dbReference type="SAM" id="MobiDB-lite"/>
    </source>
</evidence>
<proteinExistence type="predicted"/>
<dbReference type="EMBL" id="BMAW01116658">
    <property type="protein sequence ID" value="GFT71537.1"/>
    <property type="molecule type" value="Genomic_DNA"/>
</dbReference>
<sequence>MIKISCFGSRGIPSDKGRGRQENELLEDELETFLHVGAGSDIICTGSISGGKQPGPESRTLPFAQDGVDKHS</sequence>
<feature type="region of interest" description="Disordered" evidence="1">
    <location>
        <begin position="1"/>
        <end position="21"/>
    </location>
</feature>
<feature type="region of interest" description="Disordered" evidence="1">
    <location>
        <begin position="47"/>
        <end position="72"/>
    </location>
</feature>
<name>A0A8X6U191_NEPPI</name>
<comment type="caution">
    <text evidence="2">The sequence shown here is derived from an EMBL/GenBank/DDBJ whole genome shotgun (WGS) entry which is preliminary data.</text>
</comment>
<evidence type="ECO:0000313" key="2">
    <source>
        <dbReference type="EMBL" id="GFT71537.1"/>
    </source>
</evidence>
<gene>
    <name evidence="2" type="ORF">NPIL_491111</name>
</gene>
<reference evidence="2" key="1">
    <citation type="submission" date="2020-08" db="EMBL/GenBank/DDBJ databases">
        <title>Multicomponent nature underlies the extraordinary mechanical properties of spider dragline silk.</title>
        <authorList>
            <person name="Kono N."/>
            <person name="Nakamura H."/>
            <person name="Mori M."/>
            <person name="Yoshida Y."/>
            <person name="Ohtoshi R."/>
            <person name="Malay A.D."/>
            <person name="Moran D.A.P."/>
            <person name="Tomita M."/>
            <person name="Numata K."/>
            <person name="Arakawa K."/>
        </authorList>
    </citation>
    <scope>NUCLEOTIDE SEQUENCE</scope>
</reference>